<accession>A0A0E9X9W1</accession>
<sequence length="45" mass="5050">MDVSLKELQRIRECTLGDLCVHSANFCARKPPKEAPNRCTLSSCK</sequence>
<proteinExistence type="predicted"/>
<protein>
    <submittedName>
        <fullName evidence="1">Uncharacterized protein</fullName>
    </submittedName>
</protein>
<evidence type="ECO:0000313" key="1">
    <source>
        <dbReference type="EMBL" id="JAH99542.1"/>
    </source>
</evidence>
<organism evidence="1">
    <name type="scientific">Anguilla anguilla</name>
    <name type="common">European freshwater eel</name>
    <name type="synonym">Muraena anguilla</name>
    <dbReference type="NCBI Taxonomy" id="7936"/>
    <lineage>
        <taxon>Eukaryota</taxon>
        <taxon>Metazoa</taxon>
        <taxon>Chordata</taxon>
        <taxon>Craniata</taxon>
        <taxon>Vertebrata</taxon>
        <taxon>Euteleostomi</taxon>
        <taxon>Actinopterygii</taxon>
        <taxon>Neopterygii</taxon>
        <taxon>Teleostei</taxon>
        <taxon>Anguilliformes</taxon>
        <taxon>Anguillidae</taxon>
        <taxon>Anguilla</taxon>
    </lineage>
</organism>
<dbReference type="EMBL" id="GBXM01009035">
    <property type="protein sequence ID" value="JAH99542.1"/>
    <property type="molecule type" value="Transcribed_RNA"/>
</dbReference>
<reference evidence="1" key="1">
    <citation type="submission" date="2014-11" db="EMBL/GenBank/DDBJ databases">
        <authorList>
            <person name="Amaro Gonzalez C."/>
        </authorList>
    </citation>
    <scope>NUCLEOTIDE SEQUENCE</scope>
</reference>
<dbReference type="AlphaFoldDB" id="A0A0E9X9W1"/>
<reference evidence="1" key="2">
    <citation type="journal article" date="2015" name="Fish Shellfish Immunol.">
        <title>Early steps in the European eel (Anguilla anguilla)-Vibrio vulnificus interaction in the gills: Role of the RtxA13 toxin.</title>
        <authorList>
            <person name="Callol A."/>
            <person name="Pajuelo D."/>
            <person name="Ebbesson L."/>
            <person name="Teles M."/>
            <person name="MacKenzie S."/>
            <person name="Amaro C."/>
        </authorList>
    </citation>
    <scope>NUCLEOTIDE SEQUENCE</scope>
</reference>
<name>A0A0E9X9W1_ANGAN</name>